<keyword evidence="2" id="KW-1133">Transmembrane helix</keyword>
<keyword evidence="2" id="KW-0472">Membrane</keyword>
<dbReference type="InterPro" id="IPR051843">
    <property type="entry name" value="CPA1_transporter"/>
</dbReference>
<feature type="transmembrane region" description="Helical" evidence="2">
    <location>
        <begin position="96"/>
        <end position="114"/>
    </location>
</feature>
<keyword evidence="4" id="KW-1185">Reference proteome</keyword>
<organism evidence="3 4">
    <name type="scientific">Sander lucioperca</name>
    <name type="common">Pike-perch</name>
    <name type="synonym">Perca lucioperca</name>
    <dbReference type="NCBI Taxonomy" id="283035"/>
    <lineage>
        <taxon>Eukaryota</taxon>
        <taxon>Metazoa</taxon>
        <taxon>Chordata</taxon>
        <taxon>Craniata</taxon>
        <taxon>Vertebrata</taxon>
        <taxon>Euteleostomi</taxon>
        <taxon>Actinopterygii</taxon>
        <taxon>Neopterygii</taxon>
        <taxon>Teleostei</taxon>
        <taxon>Neoteleostei</taxon>
        <taxon>Acanthomorphata</taxon>
        <taxon>Eupercaria</taxon>
        <taxon>Perciformes</taxon>
        <taxon>Percoidei</taxon>
        <taxon>Percidae</taxon>
        <taxon>Luciopercinae</taxon>
        <taxon>Sander</taxon>
    </lineage>
</organism>
<feature type="transmembrane region" description="Helical" evidence="2">
    <location>
        <begin position="55"/>
        <end position="76"/>
    </location>
</feature>
<keyword evidence="2" id="KW-0812">Transmembrane</keyword>
<dbReference type="GO" id="GO:0098662">
    <property type="term" value="P:inorganic cation transmembrane transport"/>
    <property type="evidence" value="ECO:0007669"/>
    <property type="project" value="TreeGrafter"/>
</dbReference>
<feature type="transmembrane region" description="Helical" evidence="2">
    <location>
        <begin position="149"/>
        <end position="175"/>
    </location>
</feature>
<evidence type="ECO:0000313" key="3">
    <source>
        <dbReference type="Ensembl" id="ENSSLUP00000039030.1"/>
    </source>
</evidence>
<name>A0A8C9ZF77_SANLU</name>
<accession>A0A8C9ZF77</accession>
<protein>
    <submittedName>
        <fullName evidence="3">Uncharacterized protein</fullName>
    </submittedName>
</protein>
<reference evidence="3" key="1">
    <citation type="submission" date="2025-08" db="UniProtKB">
        <authorList>
            <consortium name="Ensembl"/>
        </authorList>
    </citation>
    <scope>IDENTIFICATION</scope>
</reference>
<dbReference type="GeneTree" id="ENSGT00390000013285"/>
<reference evidence="3" key="2">
    <citation type="submission" date="2025-09" db="UniProtKB">
        <authorList>
            <consortium name="Ensembl"/>
        </authorList>
    </citation>
    <scope>IDENTIFICATION</scope>
</reference>
<proteinExistence type="inferred from homology"/>
<evidence type="ECO:0000256" key="1">
    <source>
        <dbReference type="ARBA" id="ARBA00007367"/>
    </source>
</evidence>
<dbReference type="Ensembl" id="ENSSLUT00000040282.1">
    <property type="protein sequence ID" value="ENSSLUP00000039030.1"/>
    <property type="gene ID" value="ENSSLUG00000017450.1"/>
</dbReference>
<dbReference type="PANTHER" id="PTHR31102:SF22">
    <property type="entry name" value="SODIUM_HYDROGEN EXCHANGER 9B2-LIKE"/>
    <property type="match status" value="1"/>
</dbReference>
<evidence type="ECO:0000313" key="4">
    <source>
        <dbReference type="Proteomes" id="UP000694568"/>
    </source>
</evidence>
<sequence length="180" mass="19542">MKFSASDSSCVSSCIRHVNKGLLNLLITKGNKHSVCVCVLVWAITGHECLPGGNLFGIVVLFICSVLGGKLVGMIQLPTLPPLPSSTWYDPAAQTLQLYLTYLITFIFTHWTHFKDSLRNIALSIILTRAGLGLDPTALRRLKAVCVRLAVGPCVLEASVVAVVSHFLLGLPWIWGFIQG</sequence>
<comment type="similarity">
    <text evidence="1">Belongs to the monovalent cation:proton antiporter 1 (CPA1) transporter (TC 2.A.36) family.</text>
</comment>
<dbReference type="Proteomes" id="UP000694568">
    <property type="component" value="Unplaced"/>
</dbReference>
<dbReference type="AlphaFoldDB" id="A0A8C9ZF77"/>
<evidence type="ECO:0000256" key="2">
    <source>
        <dbReference type="SAM" id="Phobius"/>
    </source>
</evidence>
<dbReference type="PANTHER" id="PTHR31102">
    <property type="match status" value="1"/>
</dbReference>